<dbReference type="AlphaFoldDB" id="A0A427AYA5"/>
<gene>
    <name evidence="1" type="ORF">B296_00002309</name>
</gene>
<reference evidence="1 2" key="1">
    <citation type="journal article" date="2014" name="Agronomy (Basel)">
        <title>A Draft Genome Sequence for Ensete ventricosum, the Drought-Tolerant Tree Against Hunger.</title>
        <authorList>
            <person name="Harrison J."/>
            <person name="Moore K.A."/>
            <person name="Paszkiewicz K."/>
            <person name="Jones T."/>
            <person name="Grant M."/>
            <person name="Ambacheew D."/>
            <person name="Muzemil S."/>
            <person name="Studholme D.J."/>
        </authorList>
    </citation>
    <scope>NUCLEOTIDE SEQUENCE [LARGE SCALE GENOMIC DNA]</scope>
</reference>
<evidence type="ECO:0000313" key="2">
    <source>
        <dbReference type="Proteomes" id="UP000287651"/>
    </source>
</evidence>
<feature type="non-terminal residue" evidence="1">
    <location>
        <position position="1"/>
    </location>
</feature>
<accession>A0A427AYA5</accession>
<dbReference type="EMBL" id="AMZH03000961">
    <property type="protein sequence ID" value="RRT81223.1"/>
    <property type="molecule type" value="Genomic_DNA"/>
</dbReference>
<dbReference type="Proteomes" id="UP000287651">
    <property type="component" value="Unassembled WGS sequence"/>
</dbReference>
<protein>
    <submittedName>
        <fullName evidence="1">Uncharacterized protein</fullName>
    </submittedName>
</protein>
<comment type="caution">
    <text evidence="1">The sequence shown here is derived from an EMBL/GenBank/DDBJ whole genome shotgun (WGS) entry which is preliminary data.</text>
</comment>
<name>A0A427AYA5_ENSVE</name>
<sequence>IAIALNSNPKTSLLASSDADGSANRKDTPCEFSASETRVHREGYYYAKFSTEKGFVTSCHYSPLRSICRL</sequence>
<organism evidence="1 2">
    <name type="scientific">Ensete ventricosum</name>
    <name type="common">Abyssinian banana</name>
    <name type="synonym">Musa ensete</name>
    <dbReference type="NCBI Taxonomy" id="4639"/>
    <lineage>
        <taxon>Eukaryota</taxon>
        <taxon>Viridiplantae</taxon>
        <taxon>Streptophyta</taxon>
        <taxon>Embryophyta</taxon>
        <taxon>Tracheophyta</taxon>
        <taxon>Spermatophyta</taxon>
        <taxon>Magnoliopsida</taxon>
        <taxon>Liliopsida</taxon>
        <taxon>Zingiberales</taxon>
        <taxon>Musaceae</taxon>
        <taxon>Ensete</taxon>
    </lineage>
</organism>
<evidence type="ECO:0000313" key="1">
    <source>
        <dbReference type="EMBL" id="RRT81223.1"/>
    </source>
</evidence>
<proteinExistence type="predicted"/>